<dbReference type="InterPro" id="IPR036890">
    <property type="entry name" value="HATPase_C_sf"/>
</dbReference>
<feature type="transmembrane region" description="Helical" evidence="10">
    <location>
        <begin position="188"/>
        <end position="207"/>
    </location>
</feature>
<evidence type="ECO:0000256" key="3">
    <source>
        <dbReference type="ARBA" id="ARBA00012438"/>
    </source>
</evidence>
<keyword evidence="7" id="KW-0547">Nucleotide-binding</keyword>
<evidence type="ECO:0000259" key="11">
    <source>
        <dbReference type="PROSITE" id="PS50109"/>
    </source>
</evidence>
<dbReference type="GO" id="GO:0005524">
    <property type="term" value="F:ATP binding"/>
    <property type="evidence" value="ECO:0007669"/>
    <property type="project" value="UniProtKB-KW"/>
</dbReference>
<keyword evidence="10" id="KW-1133">Transmembrane helix</keyword>
<evidence type="ECO:0000256" key="6">
    <source>
        <dbReference type="ARBA" id="ARBA00022679"/>
    </source>
</evidence>
<dbReference type="Pfam" id="PF02518">
    <property type="entry name" value="HATPase_c"/>
    <property type="match status" value="1"/>
</dbReference>
<keyword evidence="6" id="KW-0808">Transferase</keyword>
<evidence type="ECO:0000256" key="4">
    <source>
        <dbReference type="ARBA" id="ARBA00022475"/>
    </source>
</evidence>
<dbReference type="PANTHER" id="PTHR44936">
    <property type="entry name" value="SENSOR PROTEIN CREC"/>
    <property type="match status" value="1"/>
</dbReference>
<name>A0A3D8P838_9RHOB</name>
<dbReference type="SUPFAM" id="SSF47384">
    <property type="entry name" value="Homodimeric domain of signal transducing histidine kinase"/>
    <property type="match status" value="1"/>
</dbReference>
<evidence type="ECO:0000313" key="13">
    <source>
        <dbReference type="Proteomes" id="UP000256679"/>
    </source>
</evidence>
<dbReference type="Gene3D" id="1.10.287.130">
    <property type="match status" value="1"/>
</dbReference>
<dbReference type="InterPro" id="IPR047770">
    <property type="entry name" value="RegB"/>
</dbReference>
<dbReference type="InterPro" id="IPR003661">
    <property type="entry name" value="HisK_dim/P_dom"/>
</dbReference>
<comment type="subcellular location">
    <subcellularLocation>
        <location evidence="2">Cell membrane</location>
        <topology evidence="2">Multi-pass membrane protein</topology>
    </subcellularLocation>
</comment>
<dbReference type="OrthoDB" id="9785252at2"/>
<dbReference type="InterPro" id="IPR004358">
    <property type="entry name" value="Sig_transdc_His_kin-like_C"/>
</dbReference>
<dbReference type="NCBIfam" id="NF033792">
    <property type="entry name" value="ActS_PrrB_HisK"/>
    <property type="match status" value="1"/>
</dbReference>
<evidence type="ECO:0000256" key="5">
    <source>
        <dbReference type="ARBA" id="ARBA00022553"/>
    </source>
</evidence>
<dbReference type="Proteomes" id="UP000256679">
    <property type="component" value="Unassembled WGS sequence"/>
</dbReference>
<dbReference type="EMBL" id="QFCQ01000112">
    <property type="protein sequence ID" value="RDW12216.1"/>
    <property type="molecule type" value="Genomic_DNA"/>
</dbReference>
<feature type="transmembrane region" description="Helical" evidence="10">
    <location>
        <begin position="78"/>
        <end position="95"/>
    </location>
</feature>
<evidence type="ECO:0000256" key="2">
    <source>
        <dbReference type="ARBA" id="ARBA00004651"/>
    </source>
</evidence>
<keyword evidence="4" id="KW-1003">Cell membrane</keyword>
<dbReference type="SMART" id="SM00387">
    <property type="entry name" value="HATPase_c"/>
    <property type="match status" value="1"/>
</dbReference>
<dbReference type="GO" id="GO:0000155">
    <property type="term" value="F:phosphorelay sensor kinase activity"/>
    <property type="evidence" value="ECO:0007669"/>
    <property type="project" value="InterPro"/>
</dbReference>
<dbReference type="Gene3D" id="3.30.565.10">
    <property type="entry name" value="Histidine kinase-like ATPase, C-terminal domain"/>
    <property type="match status" value="1"/>
</dbReference>
<keyword evidence="9" id="KW-0067">ATP-binding</keyword>
<proteinExistence type="predicted"/>
<dbReference type="InterPro" id="IPR036097">
    <property type="entry name" value="HisK_dim/P_sf"/>
</dbReference>
<keyword evidence="5" id="KW-0597">Phosphoprotein</keyword>
<comment type="catalytic activity">
    <reaction evidence="1">
        <text>ATP + protein L-histidine = ADP + protein N-phospho-L-histidine.</text>
        <dbReference type="EC" id="2.7.13.3"/>
    </reaction>
</comment>
<dbReference type="InterPro" id="IPR005467">
    <property type="entry name" value="His_kinase_dom"/>
</dbReference>
<feature type="transmembrane region" description="Helical" evidence="10">
    <location>
        <begin position="116"/>
        <end position="141"/>
    </location>
</feature>
<evidence type="ECO:0000256" key="1">
    <source>
        <dbReference type="ARBA" id="ARBA00000085"/>
    </source>
</evidence>
<keyword evidence="13" id="KW-1185">Reference proteome</keyword>
<dbReference type="Pfam" id="PF00512">
    <property type="entry name" value="HisKA"/>
    <property type="match status" value="1"/>
</dbReference>
<reference evidence="12 13" key="1">
    <citation type="submission" date="2018-05" db="EMBL/GenBank/DDBJ databases">
        <title>Whole genome sequencing of Paracoccus thiocyanatus SST.</title>
        <authorList>
            <person name="Ghosh W."/>
            <person name="Rameez M.J."/>
            <person name="Roy C."/>
        </authorList>
    </citation>
    <scope>NUCLEOTIDE SEQUENCE [LARGE SCALE GENOMIC DNA]</scope>
    <source>
        <strain evidence="12 13">SST</strain>
    </source>
</reference>
<accession>A0A3D8P838</accession>
<organism evidence="12 13">
    <name type="scientific">Paracoccus thiocyanatus</name>
    <dbReference type="NCBI Taxonomy" id="34006"/>
    <lineage>
        <taxon>Bacteria</taxon>
        <taxon>Pseudomonadati</taxon>
        <taxon>Pseudomonadota</taxon>
        <taxon>Alphaproteobacteria</taxon>
        <taxon>Rhodobacterales</taxon>
        <taxon>Paracoccaceae</taxon>
        <taxon>Paracoccus</taxon>
    </lineage>
</organism>
<feature type="domain" description="Histidine kinase" evidence="11">
    <location>
        <begin position="243"/>
        <end position="454"/>
    </location>
</feature>
<dbReference type="CDD" id="cd00082">
    <property type="entry name" value="HisKA"/>
    <property type="match status" value="1"/>
</dbReference>
<dbReference type="GO" id="GO:0005886">
    <property type="term" value="C:plasma membrane"/>
    <property type="evidence" value="ECO:0007669"/>
    <property type="project" value="UniProtKB-SubCell"/>
</dbReference>
<dbReference type="PANTHER" id="PTHR44936:SF10">
    <property type="entry name" value="SENSOR PROTEIN RSTB"/>
    <property type="match status" value="1"/>
</dbReference>
<dbReference type="SUPFAM" id="SSF55874">
    <property type="entry name" value="ATPase domain of HSP90 chaperone/DNA topoisomerase II/histidine kinase"/>
    <property type="match status" value="1"/>
</dbReference>
<dbReference type="EC" id="2.7.13.3" evidence="3"/>
<evidence type="ECO:0000256" key="9">
    <source>
        <dbReference type="ARBA" id="ARBA00022840"/>
    </source>
</evidence>
<dbReference type="SMART" id="SM00388">
    <property type="entry name" value="HisKA"/>
    <property type="match status" value="1"/>
</dbReference>
<dbReference type="InterPro" id="IPR050980">
    <property type="entry name" value="2C_sensor_his_kinase"/>
</dbReference>
<dbReference type="PROSITE" id="PS50109">
    <property type="entry name" value="HIS_KIN"/>
    <property type="match status" value="1"/>
</dbReference>
<dbReference type="AlphaFoldDB" id="A0A3D8P838"/>
<sequence length="471" mass="49802">MSERIDCLSGARYQCKSPSKQDDPVPLGLVSHRIDLLPGRPAPEPIRLRTLILLRWVAIAGQLAAVGGALMIGAGFPLAAVLAMIGLAVALNLGLSVRPDRRISAREAAWQLGFDLAQVAALLALTGGLANPFALLLLAPVTVAATALPPPHMLALGAATFLMVTLSAICPQPLTFGSGGLVTLREPLLVGHWFAIVIGAVFFAGYARLVAAQVSATSDALFAARLALEREQKLQHLGGVVAAAAHELGTPLATIKLVSAELADELADALPEREDLAEDVALLRQSTDRCRDILQSMGSAGRDDLLIRSAPLTEVLAEAAAPHRDRGAEILVLPAPEPLIVLRDAAMIHGLRNLVQNAVDFAASRVTIETGADRRDLWVRITDDGPGFPPALLPRIGSPFLTTRPRAEDGRRYEGMGLGLFIAKALLERSGARLRFANGRRGGAEIVVTWPRGKIETGDRGALGPNPQILP</sequence>
<evidence type="ECO:0000256" key="7">
    <source>
        <dbReference type="ARBA" id="ARBA00022741"/>
    </source>
</evidence>
<gene>
    <name evidence="12" type="ORF">DIE28_14860</name>
</gene>
<keyword evidence="10" id="KW-0472">Membrane</keyword>
<keyword evidence="10" id="KW-0812">Transmembrane</keyword>
<dbReference type="InterPro" id="IPR003594">
    <property type="entry name" value="HATPase_dom"/>
</dbReference>
<comment type="caution">
    <text evidence="12">The sequence shown here is derived from an EMBL/GenBank/DDBJ whole genome shotgun (WGS) entry which is preliminary data.</text>
</comment>
<evidence type="ECO:0000313" key="12">
    <source>
        <dbReference type="EMBL" id="RDW12216.1"/>
    </source>
</evidence>
<keyword evidence="8 12" id="KW-0418">Kinase</keyword>
<feature type="transmembrane region" description="Helical" evidence="10">
    <location>
        <begin position="153"/>
        <end position="176"/>
    </location>
</feature>
<evidence type="ECO:0000256" key="8">
    <source>
        <dbReference type="ARBA" id="ARBA00022777"/>
    </source>
</evidence>
<evidence type="ECO:0000256" key="10">
    <source>
        <dbReference type="SAM" id="Phobius"/>
    </source>
</evidence>
<dbReference type="PRINTS" id="PR00344">
    <property type="entry name" value="BCTRLSENSOR"/>
</dbReference>
<protein>
    <recommendedName>
        <fullName evidence="3">histidine kinase</fullName>
        <ecNumber evidence="3">2.7.13.3</ecNumber>
    </recommendedName>
</protein>
<feature type="transmembrane region" description="Helical" evidence="10">
    <location>
        <begin position="53"/>
        <end position="72"/>
    </location>
</feature>